<comment type="similarity">
    <text evidence="1 5">Belongs to the universal ribosomal protein uL2 family.</text>
</comment>
<dbReference type="SMART" id="SM01382">
    <property type="entry name" value="Ribosomal_L2_C"/>
    <property type="match status" value="1"/>
</dbReference>
<dbReference type="FunFam" id="2.30.30.30:FF:000001">
    <property type="entry name" value="50S ribosomal protein L2"/>
    <property type="match status" value="1"/>
</dbReference>
<dbReference type="InterPro" id="IPR005880">
    <property type="entry name" value="Ribosomal_uL2_bac/org-type"/>
</dbReference>
<evidence type="ECO:0000259" key="7">
    <source>
        <dbReference type="SMART" id="SM01382"/>
    </source>
</evidence>
<dbReference type="GO" id="GO:0019843">
    <property type="term" value="F:rRNA binding"/>
    <property type="evidence" value="ECO:0007669"/>
    <property type="project" value="UniProtKB-UniRule"/>
</dbReference>
<dbReference type="GO" id="GO:0002181">
    <property type="term" value="P:cytoplasmic translation"/>
    <property type="evidence" value="ECO:0007669"/>
    <property type="project" value="TreeGrafter"/>
</dbReference>
<evidence type="ECO:0000259" key="8">
    <source>
        <dbReference type="SMART" id="SM01383"/>
    </source>
</evidence>
<reference evidence="9 10" key="1">
    <citation type="journal article" date="2020" name="Biotechnol. Biofuels">
        <title>New insights from the biogas microbiome by comprehensive genome-resolved metagenomics of nearly 1600 species originating from multiple anaerobic digesters.</title>
        <authorList>
            <person name="Campanaro S."/>
            <person name="Treu L."/>
            <person name="Rodriguez-R L.M."/>
            <person name="Kovalovszki A."/>
            <person name="Ziels R.M."/>
            <person name="Maus I."/>
            <person name="Zhu X."/>
            <person name="Kougias P.G."/>
            <person name="Basile A."/>
            <person name="Luo G."/>
            <person name="Schluter A."/>
            <person name="Konstantinidis K.T."/>
            <person name="Angelidaki I."/>
        </authorList>
    </citation>
    <scope>NUCLEOTIDE SEQUENCE [LARGE SCALE GENOMIC DNA]</scope>
    <source>
        <strain evidence="9">AS25fmACSIPFO_94</strain>
    </source>
</reference>
<dbReference type="RefSeq" id="WP_273001885.1">
    <property type="nucleotide sequence ID" value="NZ_DURU01000008.1"/>
</dbReference>
<dbReference type="PANTHER" id="PTHR13691:SF5">
    <property type="entry name" value="LARGE RIBOSOMAL SUBUNIT PROTEIN UL2M"/>
    <property type="match status" value="1"/>
</dbReference>
<dbReference type="GO" id="GO:0015934">
    <property type="term" value="C:large ribosomal subunit"/>
    <property type="evidence" value="ECO:0007669"/>
    <property type="project" value="InterPro"/>
</dbReference>
<feature type="domain" description="Large ribosomal subunit protein uL2 RNA-binding" evidence="8">
    <location>
        <begin position="43"/>
        <end position="119"/>
    </location>
</feature>
<keyword evidence="5" id="KW-0699">rRNA-binding</keyword>
<organism evidence="9 10">
    <name type="scientific">Acetomicrobium hydrogeniformans</name>
    <dbReference type="NCBI Taxonomy" id="649746"/>
    <lineage>
        <taxon>Bacteria</taxon>
        <taxon>Thermotogati</taxon>
        <taxon>Synergistota</taxon>
        <taxon>Synergistia</taxon>
        <taxon>Synergistales</taxon>
        <taxon>Acetomicrobiaceae</taxon>
        <taxon>Acetomicrobium</taxon>
    </lineage>
</organism>
<dbReference type="Gene3D" id="2.30.30.30">
    <property type="match status" value="1"/>
</dbReference>
<dbReference type="Gene3D" id="2.40.50.140">
    <property type="entry name" value="Nucleic acid-binding proteins"/>
    <property type="match status" value="1"/>
</dbReference>
<evidence type="ECO:0000313" key="9">
    <source>
        <dbReference type="EMBL" id="HHZ03552.1"/>
    </source>
</evidence>
<comment type="function">
    <text evidence="5">One of the primary rRNA binding proteins. Required for association of the 30S and 50S subunits to form the 70S ribosome, for tRNA binding and peptide bond formation. It has been suggested to have peptidyltransferase activity; this is somewhat controversial. Makes several contacts with the 16S rRNA in the 70S ribosome.</text>
</comment>
<dbReference type="InterPro" id="IPR022669">
    <property type="entry name" value="Ribosomal_uL2_C"/>
</dbReference>
<dbReference type="SUPFAM" id="SSF50249">
    <property type="entry name" value="Nucleic acid-binding proteins"/>
    <property type="match status" value="1"/>
</dbReference>
<dbReference type="InterPro" id="IPR014722">
    <property type="entry name" value="Rib_uL2_dom2"/>
</dbReference>
<evidence type="ECO:0000256" key="5">
    <source>
        <dbReference type="HAMAP-Rule" id="MF_01320"/>
    </source>
</evidence>
<evidence type="ECO:0000256" key="2">
    <source>
        <dbReference type="ARBA" id="ARBA00022980"/>
    </source>
</evidence>
<dbReference type="EMBL" id="DURU01000008">
    <property type="protein sequence ID" value="HHZ03552.1"/>
    <property type="molecule type" value="Genomic_DNA"/>
</dbReference>
<feature type="compositionally biased region" description="Basic residues" evidence="6">
    <location>
        <begin position="257"/>
        <end position="267"/>
    </location>
</feature>
<dbReference type="FunFam" id="4.10.950.10:FF:000001">
    <property type="entry name" value="50S ribosomal protein L2"/>
    <property type="match status" value="1"/>
</dbReference>
<dbReference type="InterPro" id="IPR002171">
    <property type="entry name" value="Ribosomal_uL2"/>
</dbReference>
<dbReference type="InterPro" id="IPR008991">
    <property type="entry name" value="Translation_prot_SH3-like_sf"/>
</dbReference>
<dbReference type="FunFam" id="2.40.50.140:FF:000003">
    <property type="entry name" value="50S ribosomal protein L2"/>
    <property type="match status" value="1"/>
</dbReference>
<dbReference type="SMART" id="SM01383">
    <property type="entry name" value="Ribosomal_L2"/>
    <property type="match status" value="1"/>
</dbReference>
<keyword evidence="5" id="KW-0694">RNA-binding</keyword>
<dbReference type="Gene3D" id="4.10.950.10">
    <property type="entry name" value="Ribosomal protein L2, domain 3"/>
    <property type="match status" value="1"/>
</dbReference>
<dbReference type="Proteomes" id="UP000525027">
    <property type="component" value="Unassembled WGS sequence"/>
</dbReference>
<dbReference type="AlphaFoldDB" id="A0A7V7BXW7"/>
<dbReference type="GO" id="GO:0003735">
    <property type="term" value="F:structural constituent of ribosome"/>
    <property type="evidence" value="ECO:0007669"/>
    <property type="project" value="InterPro"/>
</dbReference>
<gene>
    <name evidence="5 9" type="primary">rplB</name>
    <name evidence="9" type="ORF">GX397_00410</name>
</gene>
<dbReference type="PANTHER" id="PTHR13691">
    <property type="entry name" value="RIBOSOMAL PROTEIN L2"/>
    <property type="match status" value="1"/>
</dbReference>
<evidence type="ECO:0000256" key="6">
    <source>
        <dbReference type="SAM" id="MobiDB-lite"/>
    </source>
</evidence>
<feature type="domain" description="Large ribosomal subunit protein uL2 C-terminal" evidence="7">
    <location>
        <begin position="125"/>
        <end position="253"/>
    </location>
</feature>
<comment type="caution">
    <text evidence="9">The sequence shown here is derived from an EMBL/GenBank/DDBJ whole genome shotgun (WGS) entry which is preliminary data.</text>
</comment>
<keyword evidence="3 5" id="KW-0687">Ribonucleoprotein</keyword>
<evidence type="ECO:0000256" key="4">
    <source>
        <dbReference type="ARBA" id="ARBA00035242"/>
    </source>
</evidence>
<evidence type="ECO:0000313" key="10">
    <source>
        <dbReference type="Proteomes" id="UP000525027"/>
    </source>
</evidence>
<dbReference type="InterPro" id="IPR012340">
    <property type="entry name" value="NA-bd_OB-fold"/>
</dbReference>
<comment type="subunit">
    <text evidence="5">Part of the 50S ribosomal subunit. Forms a bridge to the 30S subunit in the 70S ribosome.</text>
</comment>
<feature type="region of interest" description="Disordered" evidence="6">
    <location>
        <begin position="223"/>
        <end position="267"/>
    </location>
</feature>
<evidence type="ECO:0000256" key="3">
    <source>
        <dbReference type="ARBA" id="ARBA00023274"/>
    </source>
</evidence>
<dbReference type="Pfam" id="PF03947">
    <property type="entry name" value="Ribosomal_L2_C"/>
    <property type="match status" value="1"/>
</dbReference>
<dbReference type="InterPro" id="IPR022666">
    <property type="entry name" value="Ribosomal_uL2_RNA-bd_dom"/>
</dbReference>
<proteinExistence type="inferred from homology"/>
<evidence type="ECO:0000256" key="1">
    <source>
        <dbReference type="ARBA" id="ARBA00005636"/>
    </source>
</evidence>
<dbReference type="PIRSF" id="PIRSF002158">
    <property type="entry name" value="Ribosomal_L2"/>
    <property type="match status" value="1"/>
</dbReference>
<dbReference type="Pfam" id="PF00181">
    <property type="entry name" value="Ribosomal_L2_N"/>
    <property type="match status" value="1"/>
</dbReference>
<sequence>MGIKKYKPTAPGRRQMATSDFSEITRDEFEKSLVVSLKNKTAGRNNKGRITANHRGGGHKRLYRIVDFKRDKFNVPGKVAAIEYDPNRSARIALVHYADGEKRYILAPVGLSVGDVIMSGEKADIKPGNALKLRDIPVGTFVHNIELQPGRGGVMARSAGAQVQIMAKEGKYVLLRMPSGEIRYVLQECMATVGQVGNVEHENEVHGKAGRKRWLGRKPRVRPMAMNPVDHPLGGGEGRTKSNKHPVSVTGVPAKGYKTRKPKKASTKYIVRRRNVQ</sequence>
<dbReference type="InterPro" id="IPR014726">
    <property type="entry name" value="Ribosomal_uL2_dom3"/>
</dbReference>
<protein>
    <recommendedName>
        <fullName evidence="4 5">Large ribosomal subunit protein uL2</fullName>
    </recommendedName>
</protein>
<dbReference type="NCBIfam" id="TIGR01171">
    <property type="entry name" value="rplB_bact"/>
    <property type="match status" value="1"/>
</dbReference>
<dbReference type="SUPFAM" id="SSF50104">
    <property type="entry name" value="Translation proteins SH3-like domain"/>
    <property type="match status" value="1"/>
</dbReference>
<keyword evidence="2 5" id="KW-0689">Ribosomal protein</keyword>
<dbReference type="HAMAP" id="MF_01320_B">
    <property type="entry name" value="Ribosomal_uL2_B"/>
    <property type="match status" value="1"/>
</dbReference>
<accession>A0A7V7BXW7</accession>
<name>A0A7V7BXW7_9BACT</name>
<dbReference type="GO" id="GO:0016740">
    <property type="term" value="F:transferase activity"/>
    <property type="evidence" value="ECO:0007669"/>
    <property type="project" value="InterPro"/>
</dbReference>